<gene>
    <name evidence="1" type="ORF">NPRO_06330</name>
</gene>
<proteinExistence type="predicted"/>
<protein>
    <submittedName>
        <fullName evidence="1">Uncharacterized protein</fullName>
    </submittedName>
</protein>
<dbReference type="EMBL" id="AP021858">
    <property type="protein sequence ID" value="BBO23038.1"/>
    <property type="molecule type" value="Genomic_DNA"/>
</dbReference>
<evidence type="ECO:0000313" key="2">
    <source>
        <dbReference type="Proteomes" id="UP000662873"/>
    </source>
</evidence>
<name>A0A809R8R3_9BACT</name>
<evidence type="ECO:0000313" key="1">
    <source>
        <dbReference type="EMBL" id="BBO23038.1"/>
    </source>
</evidence>
<dbReference type="Proteomes" id="UP000662873">
    <property type="component" value="Chromosome"/>
</dbReference>
<dbReference type="AlphaFoldDB" id="A0A809R8R3"/>
<accession>A0A809R8R3</accession>
<reference evidence="1" key="1">
    <citation type="journal article" name="DNA Res.">
        <title>The physiological potential of anammox bacteria as revealed by their core genome structure.</title>
        <authorList>
            <person name="Okubo T."/>
            <person name="Toyoda A."/>
            <person name="Fukuhara K."/>
            <person name="Uchiyama I."/>
            <person name="Harigaya Y."/>
            <person name="Kuroiwa M."/>
            <person name="Suzuki T."/>
            <person name="Murakami Y."/>
            <person name="Suwa Y."/>
            <person name="Takami H."/>
        </authorList>
    </citation>
    <scope>NUCLEOTIDE SEQUENCE</scope>
    <source>
        <strain evidence="1">317325-2</strain>
    </source>
</reference>
<dbReference type="KEGG" id="npy:NPRO_06330"/>
<organism evidence="1 2">
    <name type="scientific">Candidatus Nitrosymbiomonas proteolyticus</name>
    <dbReference type="NCBI Taxonomy" id="2608984"/>
    <lineage>
        <taxon>Bacteria</taxon>
        <taxon>Bacillati</taxon>
        <taxon>Armatimonadota</taxon>
        <taxon>Armatimonadota incertae sedis</taxon>
        <taxon>Candidatus Nitrosymbiomonas</taxon>
    </lineage>
</organism>
<sequence length="102" mass="11810">MAELSGKLWEWNLARVVVVDVTDDYRLMLGPMPSEFYPVLREVWLPRYRLQEVLQSDDLVTGYLYDWHEGPAQGSGSWYVGVVSEILARDARWYWAAGTEIA</sequence>